<evidence type="ECO:0000256" key="7">
    <source>
        <dbReference type="ARBA" id="ARBA00022741"/>
    </source>
</evidence>
<evidence type="ECO:0000259" key="23">
    <source>
        <dbReference type="PROSITE" id="PS51327"/>
    </source>
</evidence>
<dbReference type="GO" id="GO:0005524">
    <property type="term" value="F:ATP binding"/>
    <property type="evidence" value="ECO:0007669"/>
    <property type="project" value="UniProtKB-KW"/>
</dbReference>
<dbReference type="InterPro" id="IPR027417">
    <property type="entry name" value="P-loop_NTPase"/>
</dbReference>
<keyword evidence="10" id="KW-0862">Zinc</keyword>
<evidence type="ECO:0000256" key="1">
    <source>
        <dbReference type="ARBA" id="ARBA00001936"/>
    </source>
</evidence>
<feature type="domain" description="Helicase ATP-binding" evidence="21">
    <location>
        <begin position="70"/>
        <end position="250"/>
    </location>
</feature>
<dbReference type="InterPro" id="IPR006935">
    <property type="entry name" value="Helicase/UvrB_N"/>
</dbReference>
<dbReference type="GO" id="GO:0005634">
    <property type="term" value="C:nucleus"/>
    <property type="evidence" value="ECO:0007669"/>
    <property type="project" value="TreeGrafter"/>
</dbReference>
<evidence type="ECO:0000256" key="18">
    <source>
        <dbReference type="SAM" id="MobiDB-lite"/>
    </source>
</evidence>
<dbReference type="PROSITE" id="PS50142">
    <property type="entry name" value="RNASE_3_2"/>
    <property type="match status" value="2"/>
</dbReference>
<dbReference type="GO" id="GO:0046872">
    <property type="term" value="F:metal ion binding"/>
    <property type="evidence" value="ECO:0007669"/>
    <property type="project" value="UniProtKB-KW"/>
</dbReference>
<dbReference type="GO" id="GO:0050688">
    <property type="term" value="P:regulation of defense response to virus"/>
    <property type="evidence" value="ECO:0007669"/>
    <property type="project" value="UniProtKB-KW"/>
</dbReference>
<gene>
    <name evidence="24" type="primary">dcl-1</name>
    <name evidence="24" type="ORF">BM221_007650</name>
</gene>
<dbReference type="InterPro" id="IPR000999">
    <property type="entry name" value="RNase_III_dom"/>
</dbReference>
<dbReference type="PROSITE" id="PS51194">
    <property type="entry name" value="HELICASE_CTER"/>
    <property type="match status" value="1"/>
</dbReference>
<dbReference type="InterPro" id="IPR036389">
    <property type="entry name" value="RNase_III_sf"/>
</dbReference>
<comment type="cofactor">
    <cofactor evidence="1">
        <name>Mn(2+)</name>
        <dbReference type="ChEBI" id="CHEBI:29035"/>
    </cofactor>
</comment>
<dbReference type="SMART" id="SM00535">
    <property type="entry name" value="RIBOc"/>
    <property type="match status" value="2"/>
</dbReference>
<evidence type="ECO:0000256" key="5">
    <source>
        <dbReference type="ARBA" id="ARBA00022723"/>
    </source>
</evidence>
<evidence type="ECO:0000256" key="15">
    <source>
        <dbReference type="ARBA" id="ARBA00023211"/>
    </source>
</evidence>
<dbReference type="CDD" id="cd00593">
    <property type="entry name" value="RIBOc"/>
    <property type="match status" value="2"/>
</dbReference>
<dbReference type="GO" id="GO:0004525">
    <property type="term" value="F:ribonuclease III activity"/>
    <property type="evidence" value="ECO:0007669"/>
    <property type="project" value="InterPro"/>
</dbReference>
<dbReference type="Pfam" id="PF00271">
    <property type="entry name" value="Helicase_C"/>
    <property type="match status" value="1"/>
</dbReference>
<dbReference type="Pfam" id="PF00636">
    <property type="entry name" value="Ribonuclease_3"/>
    <property type="match status" value="2"/>
</dbReference>
<keyword evidence="15" id="KW-0464">Manganese</keyword>
<dbReference type="PROSITE" id="PS50821">
    <property type="entry name" value="PAZ"/>
    <property type="match status" value="1"/>
</dbReference>
<dbReference type="InterPro" id="IPR014001">
    <property type="entry name" value="Helicase_ATP-bd"/>
</dbReference>
<dbReference type="GO" id="GO:0004386">
    <property type="term" value="F:helicase activity"/>
    <property type="evidence" value="ECO:0007669"/>
    <property type="project" value="UniProtKB-KW"/>
</dbReference>
<keyword evidence="12" id="KW-0460">Magnesium</keyword>
<feature type="domain" description="RNase III" evidence="19">
    <location>
        <begin position="1008"/>
        <end position="1129"/>
    </location>
</feature>
<keyword evidence="14" id="KW-0051">Antiviral defense</keyword>
<accession>A0A2N6NHA1</accession>
<dbReference type="Gene3D" id="3.30.160.380">
    <property type="entry name" value="Dicer dimerisation domain"/>
    <property type="match status" value="1"/>
</dbReference>
<evidence type="ECO:0000256" key="16">
    <source>
        <dbReference type="ARBA" id="ARBA00035116"/>
    </source>
</evidence>
<keyword evidence="5" id="KW-0479">Metal-binding</keyword>
<dbReference type="GO" id="GO:0051607">
    <property type="term" value="P:defense response to virus"/>
    <property type="evidence" value="ECO:0007669"/>
    <property type="project" value="UniProtKB-KW"/>
</dbReference>
<evidence type="ECO:0000256" key="9">
    <source>
        <dbReference type="ARBA" id="ARBA00022806"/>
    </source>
</evidence>
<dbReference type="SMART" id="SM00490">
    <property type="entry name" value="HELICc"/>
    <property type="match status" value="1"/>
</dbReference>
<dbReference type="InterPro" id="IPR038248">
    <property type="entry name" value="Dicer_dimer_sf"/>
</dbReference>
<evidence type="ECO:0000313" key="24">
    <source>
        <dbReference type="EMBL" id="PMB66657.1"/>
    </source>
</evidence>
<dbReference type="Proteomes" id="UP000235728">
    <property type="component" value="Unassembled WGS sequence"/>
</dbReference>
<evidence type="ECO:0000256" key="2">
    <source>
        <dbReference type="ARBA" id="ARBA00001946"/>
    </source>
</evidence>
<dbReference type="InterPro" id="IPR001650">
    <property type="entry name" value="Helicase_C-like"/>
</dbReference>
<evidence type="ECO:0000256" key="4">
    <source>
        <dbReference type="ARBA" id="ARBA00022721"/>
    </source>
</evidence>
<evidence type="ECO:0000313" key="25">
    <source>
        <dbReference type="Proteomes" id="UP000235728"/>
    </source>
</evidence>
<dbReference type="InterPro" id="IPR005034">
    <property type="entry name" value="Dicer_dimerisation"/>
</dbReference>
<comment type="caution">
    <text evidence="24">The sequence shown here is derived from an EMBL/GenBank/DDBJ whole genome shotgun (WGS) entry which is preliminary data.</text>
</comment>
<evidence type="ECO:0000256" key="17">
    <source>
        <dbReference type="PROSITE-ProRule" id="PRU00657"/>
    </source>
</evidence>
<sequence length="1465" mass="163245">MNTQSASSRPRIKQRTKDSSVFKSWLHEQAKIDNDGVIPAANAPLEGLGDAAAAEVSALMATPREYQNELFERAKSKNTIVVLDTGSGKTLIAIMLLRHVLEQELEDRANGGPRKTAFFVVDKVALCMQQYQVIHATLPFSVTKFYGELQPLEQSQTHWDAQFDENMIIVCTAQMLLDCLSHGFINMRQINLLIFDEVHHAKKEHPYAAIMKRYYPRDGNVKPRILGLTASPVDTGTLDIETAVEKLESLMCSEIATVSDAVLEAGWTKREQKEKVRLYKPLKDMKDCYTKLARDIDEFAQHVPQLAASVQFSAKIGSALGPWCADRFWQILLTDDLMRNMAVQLGKGKKTNFSYDRYDAASGALEGLRPIIDHHRFAPASTDEDAISSKLVVLRETLYAAFEEESETKCLVFVDEQFMAMILADYFSQPGTAPQGMVADFMQQIGLAKSFAHANLSLRERMQKLNDFKHGNTNCLFATSVAEEGLDIPACDLVIRFDMCISAIQYIQSRGRARKASSVYITMMEQDNNQHLNRFRNVTFDAQYLRRFCQKLPPDRSIGIYERPPEKELLVADTATLSTQNSMAVLARFVSTLAQGMDRSPKPEYVVCAAGTNFTCWVILPDSAPFKSTTGILEKSKIRARCAAAYEACTWLIEMGSINKNLQPTFKKNLPRMRNARLALSSKKQKVYTMLVKPKMWTSLPAGIPTVLFQTFVQVLPDSAAVTPIALLTREELPDIGPIKLFVSADVIMSARLIPGGPVKVSPEQVQKLAAFTLCLFDDVFSKKFEAKDEEIPFYFAPASLALYEDENGAIDWQELEHVVLSMHQSPVVDPGNIARHHFVVDPHSGARKFIIHEIEHALRATDLTPAGVPEHKNSGYQTSDRSIMQYSCSTRRAQRSSIVFDTDQPVYKAWLLSLRRNFLDDDDMETAKGDQPCYITLQCLKVSAIPADVARAALLLPSILHRLETALIVTEARDMLGLNLPLQLAWEAFTKGADDADDDDGELDAEHEQQQQQHGGQRNYERLEFLGDSFLKMATTIALYTRNSGATEFEHHVERMLLLCNKNLFNTALDLGLQSYIRSDRFDRRTWYPNLPLVRGKPAKATVVQQLGDKTIADVCEAIIGAAYMSGVQQGNMDEAVKAVTKMVNNDNHKMTCFSDYYAAFSVPAWHLSPGSVSVRATVDRVAAVIGYRFRSPLLLRSAFTHASYKAEEIPSYQTLEFLGDALLDMVIVDHLFRTRPHAGPQALTESKMSVCSNQFLGCLCVELGLHRELLTADAAVPGHVKAFEEKVAYLQREQQAAAAAATNRAYWTLATRPPKALADVVEALIGAMFVDARYDLSVVAAFFQRFVQPHIGAMDDDDDGYDALGPGHVVSRAARWLQGEYGCGRWRLCVSEVPCESRAGMRALTASDCVCALVVHGEVRWHAKADSAVEAKSKVAAMALKALEGSVDRARWQAEMKCDCGLN</sequence>
<protein>
    <recommendedName>
        <fullName evidence="3">Dicer-like protein 1</fullName>
    </recommendedName>
</protein>
<dbReference type="PANTHER" id="PTHR14950">
    <property type="entry name" value="DICER-RELATED"/>
    <property type="match status" value="1"/>
</dbReference>
<dbReference type="Gene3D" id="3.40.50.300">
    <property type="entry name" value="P-loop containing nucleotide triphosphate hydrolases"/>
    <property type="match status" value="2"/>
</dbReference>
<dbReference type="Pfam" id="PF04851">
    <property type="entry name" value="ResIII"/>
    <property type="match status" value="1"/>
</dbReference>
<dbReference type="PANTHER" id="PTHR14950:SF62">
    <property type="entry name" value="DICER-LIKE PROTEIN 1"/>
    <property type="match status" value="1"/>
</dbReference>
<dbReference type="GO" id="GO:0003677">
    <property type="term" value="F:DNA binding"/>
    <property type="evidence" value="ECO:0007669"/>
    <property type="project" value="InterPro"/>
</dbReference>
<dbReference type="PROSITE" id="PS51327">
    <property type="entry name" value="DICER_DSRBF"/>
    <property type="match status" value="1"/>
</dbReference>
<keyword evidence="4" id="KW-0930">Antiviral protein</keyword>
<dbReference type="PROSITE" id="PS00517">
    <property type="entry name" value="RNASE_3_1"/>
    <property type="match status" value="2"/>
</dbReference>
<name>A0A2N6NHA1_BEABA</name>
<dbReference type="InterPro" id="IPR003100">
    <property type="entry name" value="PAZ_dom"/>
</dbReference>
<evidence type="ECO:0000256" key="6">
    <source>
        <dbReference type="ARBA" id="ARBA00022737"/>
    </source>
</evidence>
<evidence type="ECO:0000256" key="11">
    <source>
        <dbReference type="ARBA" id="ARBA00022840"/>
    </source>
</evidence>
<keyword evidence="9" id="KW-0347">Helicase</keyword>
<evidence type="ECO:0000256" key="3">
    <source>
        <dbReference type="ARBA" id="ARBA00020797"/>
    </source>
</evidence>
<evidence type="ECO:0000259" key="22">
    <source>
        <dbReference type="PROSITE" id="PS51194"/>
    </source>
</evidence>
<dbReference type="GO" id="GO:0030422">
    <property type="term" value="P:siRNA processing"/>
    <property type="evidence" value="ECO:0007669"/>
    <property type="project" value="TreeGrafter"/>
</dbReference>
<proteinExistence type="inferred from homology"/>
<reference evidence="24 25" key="1">
    <citation type="journal article" date="2016" name="Appl. Microbiol. Biotechnol.">
        <title>Characterization of T-DNA insertion mutants with decreased virulence in the entomopathogenic fungus Beauveria bassiana JEF-007.</title>
        <authorList>
            <person name="Kim S."/>
            <person name="Lee S.J."/>
            <person name="Nai Y.S."/>
            <person name="Yu J.S."/>
            <person name="Lee M.R."/>
            <person name="Yang Y.T."/>
            <person name="Kim J.S."/>
        </authorList>
    </citation>
    <scope>NUCLEOTIDE SEQUENCE [LARGE SCALE GENOMIC DNA]</scope>
    <source>
        <strain evidence="24 25">JEF-007</strain>
    </source>
</reference>
<evidence type="ECO:0000256" key="14">
    <source>
        <dbReference type="ARBA" id="ARBA00023118"/>
    </source>
</evidence>
<dbReference type="Pfam" id="PF03368">
    <property type="entry name" value="Dicer_dimer"/>
    <property type="match status" value="1"/>
</dbReference>
<feature type="domain" description="RNase III" evidence="19">
    <location>
        <begin position="1180"/>
        <end position="1335"/>
    </location>
</feature>
<keyword evidence="11" id="KW-0067">ATP-binding</keyword>
<feature type="domain" description="PAZ" evidence="20">
    <location>
        <begin position="818"/>
        <end position="945"/>
    </location>
</feature>
<dbReference type="Gene3D" id="1.10.1520.10">
    <property type="entry name" value="Ribonuclease III domain"/>
    <property type="match status" value="2"/>
</dbReference>
<keyword evidence="6" id="KW-0677">Repeat</keyword>
<keyword evidence="8" id="KW-0378">Hydrolase</keyword>
<dbReference type="PROSITE" id="PS51192">
    <property type="entry name" value="HELICASE_ATP_BIND_1"/>
    <property type="match status" value="1"/>
</dbReference>
<feature type="region of interest" description="Disordered" evidence="18">
    <location>
        <begin position="996"/>
        <end position="1019"/>
    </location>
</feature>
<dbReference type="GO" id="GO:0005737">
    <property type="term" value="C:cytoplasm"/>
    <property type="evidence" value="ECO:0007669"/>
    <property type="project" value="TreeGrafter"/>
</dbReference>
<dbReference type="GO" id="GO:0003723">
    <property type="term" value="F:RNA binding"/>
    <property type="evidence" value="ECO:0007669"/>
    <property type="project" value="UniProtKB-UniRule"/>
</dbReference>
<evidence type="ECO:0000256" key="12">
    <source>
        <dbReference type="ARBA" id="ARBA00022842"/>
    </source>
</evidence>
<comment type="cofactor">
    <cofactor evidence="2">
        <name>Mg(2+)</name>
        <dbReference type="ChEBI" id="CHEBI:18420"/>
    </cofactor>
</comment>
<evidence type="ECO:0000259" key="20">
    <source>
        <dbReference type="PROSITE" id="PS50821"/>
    </source>
</evidence>
<dbReference type="Pfam" id="PF24995">
    <property type="entry name" value="DSRM_2"/>
    <property type="match status" value="1"/>
</dbReference>
<dbReference type="SMART" id="SM00487">
    <property type="entry name" value="DEXDc"/>
    <property type="match status" value="1"/>
</dbReference>
<dbReference type="SUPFAM" id="SSF69065">
    <property type="entry name" value="RNase III domain-like"/>
    <property type="match status" value="2"/>
</dbReference>
<evidence type="ECO:0000256" key="13">
    <source>
        <dbReference type="ARBA" id="ARBA00022884"/>
    </source>
</evidence>
<keyword evidence="13 17" id="KW-0694">RNA-binding</keyword>
<comment type="similarity">
    <text evidence="16 17">Belongs to the helicase family. Dicer subfamily.</text>
</comment>
<keyword evidence="7" id="KW-0547">Nucleotide-binding</keyword>
<dbReference type="OMA" id="TRKNHAY"/>
<organism evidence="24 25">
    <name type="scientific">Beauveria bassiana</name>
    <name type="common">White muscardine disease fungus</name>
    <name type="synonym">Tritirachium shiotae</name>
    <dbReference type="NCBI Taxonomy" id="176275"/>
    <lineage>
        <taxon>Eukaryota</taxon>
        <taxon>Fungi</taxon>
        <taxon>Dikarya</taxon>
        <taxon>Ascomycota</taxon>
        <taxon>Pezizomycotina</taxon>
        <taxon>Sordariomycetes</taxon>
        <taxon>Hypocreomycetidae</taxon>
        <taxon>Hypocreales</taxon>
        <taxon>Cordycipitaceae</taxon>
        <taxon>Beauveria</taxon>
    </lineage>
</organism>
<dbReference type="EMBL" id="MRVG01000008">
    <property type="protein sequence ID" value="PMB66657.1"/>
    <property type="molecule type" value="Genomic_DNA"/>
</dbReference>
<evidence type="ECO:0000256" key="10">
    <source>
        <dbReference type="ARBA" id="ARBA00022833"/>
    </source>
</evidence>
<dbReference type="SUPFAM" id="SSF52540">
    <property type="entry name" value="P-loop containing nucleoside triphosphate hydrolases"/>
    <property type="match status" value="1"/>
</dbReference>
<evidence type="ECO:0000259" key="21">
    <source>
        <dbReference type="PROSITE" id="PS51192"/>
    </source>
</evidence>
<evidence type="ECO:0000259" key="19">
    <source>
        <dbReference type="PROSITE" id="PS50142"/>
    </source>
</evidence>
<dbReference type="CDD" id="cd18034">
    <property type="entry name" value="DEXHc_dicer"/>
    <property type="match status" value="1"/>
</dbReference>
<evidence type="ECO:0000256" key="8">
    <source>
        <dbReference type="ARBA" id="ARBA00022801"/>
    </source>
</evidence>
<feature type="domain" description="Dicer dsRNA-binding fold" evidence="23">
    <location>
        <begin position="582"/>
        <end position="672"/>
    </location>
</feature>
<dbReference type="InterPro" id="IPR056755">
    <property type="entry name" value="DSRM_2"/>
</dbReference>
<feature type="domain" description="Helicase C-terminal" evidence="22">
    <location>
        <begin position="393"/>
        <end position="560"/>
    </location>
</feature>